<gene>
    <name evidence="1" type="ORF">H9564_02350</name>
</gene>
<evidence type="ECO:0000313" key="2">
    <source>
        <dbReference type="Proteomes" id="UP000616837"/>
    </source>
</evidence>
<sequence>MMERYLFGGRVNYQGERYHVIDVSHSKNAYTIKRDHDVVRLSGIKASECEPYD</sequence>
<dbReference type="EMBL" id="JACSQW010000004">
    <property type="protein sequence ID" value="MBD7894573.1"/>
    <property type="molecule type" value="Genomic_DNA"/>
</dbReference>
<protein>
    <submittedName>
        <fullName evidence="1">Uncharacterized protein</fullName>
    </submittedName>
</protein>
<organism evidence="1 2">
    <name type="scientific">Limosilactobacillus avistercoris</name>
    <dbReference type="NCBI Taxonomy" id="2762243"/>
    <lineage>
        <taxon>Bacteria</taxon>
        <taxon>Bacillati</taxon>
        <taxon>Bacillota</taxon>
        <taxon>Bacilli</taxon>
        <taxon>Lactobacillales</taxon>
        <taxon>Lactobacillaceae</taxon>
        <taxon>Limosilactobacillus</taxon>
    </lineage>
</organism>
<proteinExistence type="predicted"/>
<accession>A0ABR8PB99</accession>
<evidence type="ECO:0000313" key="1">
    <source>
        <dbReference type="EMBL" id="MBD7894573.1"/>
    </source>
</evidence>
<comment type="caution">
    <text evidence="1">The sequence shown here is derived from an EMBL/GenBank/DDBJ whole genome shotgun (WGS) entry which is preliminary data.</text>
</comment>
<keyword evidence="2" id="KW-1185">Reference proteome</keyword>
<dbReference type="Proteomes" id="UP000616837">
    <property type="component" value="Unassembled WGS sequence"/>
</dbReference>
<reference evidence="1 2" key="1">
    <citation type="submission" date="2020-08" db="EMBL/GenBank/DDBJ databases">
        <title>A Genomic Blueprint of the Chicken Gut Microbiome.</title>
        <authorList>
            <person name="Gilroy R."/>
            <person name="Ravi A."/>
            <person name="Getino M."/>
            <person name="Pursley I."/>
            <person name="Horton D.L."/>
            <person name="Alikhan N.-F."/>
            <person name="Baker D."/>
            <person name="Gharbi K."/>
            <person name="Hall N."/>
            <person name="Watson M."/>
            <person name="Adriaenssens E.M."/>
            <person name="Foster-Nyarko E."/>
            <person name="Jarju S."/>
            <person name="Secka A."/>
            <person name="Antonio M."/>
            <person name="Oren A."/>
            <person name="Chaudhuri R."/>
            <person name="La Ragione R.M."/>
            <person name="Hildebrand F."/>
            <person name="Pallen M.J."/>
        </authorList>
    </citation>
    <scope>NUCLEOTIDE SEQUENCE [LARGE SCALE GENOMIC DNA]</scope>
    <source>
        <strain evidence="1 2">Sa3CUN2</strain>
    </source>
</reference>
<name>A0ABR8PB99_9LACO</name>